<reference evidence="7" key="1">
    <citation type="submission" date="2017-06" db="EMBL/GenBank/DDBJ databases">
        <title>Herbaspirillum phytohormonus sp. nov., isolated from the root nodule of Robinia pseudoacacia in lead-zinc mine.</title>
        <authorList>
            <person name="Fan M."/>
            <person name="Lin Y."/>
        </authorList>
    </citation>
    <scope>NUCLEOTIDE SEQUENCE [LARGE SCALE GENOMIC DNA]</scope>
    <source>
        <strain evidence="7">SC-089</strain>
    </source>
</reference>
<dbReference type="PANTHER" id="PTHR45772:SF2">
    <property type="entry name" value="ABC TRANSPORTER ATP-BINDING PROTEIN"/>
    <property type="match status" value="1"/>
</dbReference>
<dbReference type="InterPro" id="IPR003593">
    <property type="entry name" value="AAA+_ATPase"/>
</dbReference>
<protein>
    <submittedName>
        <fullName evidence="6">ABC transporter ATP-binding protein</fullName>
    </submittedName>
</protein>
<dbReference type="RefSeq" id="WP_088602879.1">
    <property type="nucleotide sequence ID" value="NZ_NJIH01000004.1"/>
</dbReference>
<dbReference type="InterPro" id="IPR027417">
    <property type="entry name" value="P-loop_NTPase"/>
</dbReference>
<comment type="caution">
    <text evidence="6">The sequence shown here is derived from an EMBL/GenBank/DDBJ whole genome shotgun (WGS) entry which is preliminary data.</text>
</comment>
<keyword evidence="1" id="KW-0813">Transport</keyword>
<dbReference type="GO" id="GO:0005886">
    <property type="term" value="C:plasma membrane"/>
    <property type="evidence" value="ECO:0007669"/>
    <property type="project" value="TreeGrafter"/>
</dbReference>
<evidence type="ECO:0000256" key="2">
    <source>
        <dbReference type="ARBA" id="ARBA00022475"/>
    </source>
</evidence>
<keyword evidence="2" id="KW-1003">Cell membrane</keyword>
<name>A0A225MLF7_9BURK</name>
<dbReference type="Gene3D" id="3.40.50.300">
    <property type="entry name" value="P-loop containing nucleotide triphosphate hydrolases"/>
    <property type="match status" value="1"/>
</dbReference>
<keyword evidence="2" id="KW-0472">Membrane</keyword>
<accession>A0A225MLF7</accession>
<keyword evidence="4 6" id="KW-0067">ATP-binding</keyword>
<dbReference type="PROSITE" id="PS50893">
    <property type="entry name" value="ABC_TRANSPORTER_2"/>
    <property type="match status" value="1"/>
</dbReference>
<evidence type="ECO:0000313" key="7">
    <source>
        <dbReference type="Proteomes" id="UP000214603"/>
    </source>
</evidence>
<evidence type="ECO:0000256" key="4">
    <source>
        <dbReference type="ARBA" id="ARBA00022840"/>
    </source>
</evidence>
<keyword evidence="3" id="KW-0547">Nucleotide-binding</keyword>
<dbReference type="CDD" id="cd03219">
    <property type="entry name" value="ABC_Mj1267_LivG_branched"/>
    <property type="match status" value="1"/>
</dbReference>
<dbReference type="PANTHER" id="PTHR45772">
    <property type="entry name" value="CONSERVED COMPONENT OF ABC TRANSPORTER FOR NATURAL AMINO ACIDS-RELATED"/>
    <property type="match status" value="1"/>
</dbReference>
<dbReference type="Pfam" id="PF00005">
    <property type="entry name" value="ABC_tran"/>
    <property type="match status" value="1"/>
</dbReference>
<feature type="domain" description="ABC transporter" evidence="5">
    <location>
        <begin position="5"/>
        <end position="246"/>
    </location>
</feature>
<gene>
    <name evidence="6" type="ORF">CEY11_08100</name>
</gene>
<dbReference type="OrthoDB" id="9781337at2"/>
<organism evidence="6 7">
    <name type="scientific">Candidimonas nitroreducens</name>
    <dbReference type="NCBI Taxonomy" id="683354"/>
    <lineage>
        <taxon>Bacteria</taxon>
        <taxon>Pseudomonadati</taxon>
        <taxon>Pseudomonadota</taxon>
        <taxon>Betaproteobacteria</taxon>
        <taxon>Burkholderiales</taxon>
        <taxon>Alcaligenaceae</taxon>
        <taxon>Candidimonas</taxon>
    </lineage>
</organism>
<dbReference type="InterPro" id="IPR003439">
    <property type="entry name" value="ABC_transporter-like_ATP-bd"/>
</dbReference>
<proteinExistence type="predicted"/>
<evidence type="ECO:0000256" key="1">
    <source>
        <dbReference type="ARBA" id="ARBA00022448"/>
    </source>
</evidence>
<dbReference type="GO" id="GO:0016887">
    <property type="term" value="F:ATP hydrolysis activity"/>
    <property type="evidence" value="ECO:0007669"/>
    <property type="project" value="InterPro"/>
</dbReference>
<evidence type="ECO:0000259" key="5">
    <source>
        <dbReference type="PROSITE" id="PS50893"/>
    </source>
</evidence>
<sequence length="255" mass="27792">MNELLVVRNLVKRYGGLTATDGLDLTVRSGELHALIGPNGAGKTTIMGQLAGEIRPDSGEINFDGQAITRWSIPRRALAGIARSYQIVQLVEGFSVQENVMLMVQARLGHSFRPWQPVLRQREIVEPALRALDSVGLADRAREDVMTLAHGEHRQLELAMVLAMSPRLLLLDEPLAGMSQAESAVLVDLLGRLKRQYTILLVEHDMQAVFALADQVSVLVYGKAICSGAPAQVRADPAVRKAYLGDDDALARRAA</sequence>
<dbReference type="InterPro" id="IPR051120">
    <property type="entry name" value="ABC_AA/LPS_Transport"/>
</dbReference>
<dbReference type="SMART" id="SM00382">
    <property type="entry name" value="AAA"/>
    <property type="match status" value="1"/>
</dbReference>
<dbReference type="Pfam" id="PF12399">
    <property type="entry name" value="BCA_ABC_TP_C"/>
    <property type="match status" value="1"/>
</dbReference>
<dbReference type="GO" id="GO:0005524">
    <property type="term" value="F:ATP binding"/>
    <property type="evidence" value="ECO:0007669"/>
    <property type="project" value="UniProtKB-KW"/>
</dbReference>
<dbReference type="Proteomes" id="UP000214603">
    <property type="component" value="Unassembled WGS sequence"/>
</dbReference>
<keyword evidence="7" id="KW-1185">Reference proteome</keyword>
<evidence type="ECO:0000256" key="3">
    <source>
        <dbReference type="ARBA" id="ARBA00022741"/>
    </source>
</evidence>
<evidence type="ECO:0000313" key="6">
    <source>
        <dbReference type="EMBL" id="OWT61792.1"/>
    </source>
</evidence>
<dbReference type="SUPFAM" id="SSF52540">
    <property type="entry name" value="P-loop containing nucleoside triphosphate hydrolases"/>
    <property type="match status" value="1"/>
</dbReference>
<dbReference type="InterPro" id="IPR032823">
    <property type="entry name" value="BCA_ABC_TP_C"/>
</dbReference>
<dbReference type="AlphaFoldDB" id="A0A225MLF7"/>
<dbReference type="EMBL" id="NJIH01000004">
    <property type="protein sequence ID" value="OWT61792.1"/>
    <property type="molecule type" value="Genomic_DNA"/>
</dbReference>